<evidence type="ECO:0000256" key="4">
    <source>
        <dbReference type="ARBA" id="ARBA00022695"/>
    </source>
</evidence>
<dbReference type="InterPro" id="IPR036397">
    <property type="entry name" value="RNaseH_sf"/>
</dbReference>
<dbReference type="InterPro" id="IPR015833">
    <property type="entry name" value="DNA-dir_DNA_pol_B_mt_lin_plsmd"/>
</dbReference>
<dbReference type="PANTHER" id="PTHR33568:SF3">
    <property type="entry name" value="DNA-DIRECTED DNA POLYMERASE"/>
    <property type="match status" value="1"/>
</dbReference>
<organism evidence="12">
    <name type="scientific">Flammulina velutipes</name>
    <name type="common">Agaricus velutipes</name>
    <dbReference type="NCBI Taxonomy" id="38945"/>
    <lineage>
        <taxon>Eukaryota</taxon>
        <taxon>Fungi</taxon>
        <taxon>Dikarya</taxon>
        <taxon>Basidiomycota</taxon>
        <taxon>Agaricomycotina</taxon>
        <taxon>Agaricomycetes</taxon>
        <taxon>Agaricomycetidae</taxon>
        <taxon>Agaricales</taxon>
        <taxon>Marasmiineae</taxon>
        <taxon>Physalacriaceae</taxon>
        <taxon>Flammulina</taxon>
    </lineage>
</organism>
<keyword evidence="6 10" id="KW-0239">DNA-directed DNA polymerase</keyword>
<dbReference type="InterPro" id="IPR023211">
    <property type="entry name" value="DNA_pol_palm_dom_sf"/>
</dbReference>
<comment type="similarity">
    <text evidence="2 10">Belongs to the DNA polymerase type-B family.</text>
</comment>
<dbReference type="EMBL" id="AB028633">
    <property type="protein sequence ID" value="BAB13496.1"/>
    <property type="molecule type" value="Genomic_DNA"/>
</dbReference>
<dbReference type="SUPFAM" id="SSF56672">
    <property type="entry name" value="DNA/RNA polymerases"/>
    <property type="match status" value="1"/>
</dbReference>
<dbReference type="InterPro" id="IPR006172">
    <property type="entry name" value="DNA-dir_DNA_pol_B"/>
</dbReference>
<keyword evidence="7 10" id="KW-0238">DNA-binding</keyword>
<evidence type="ECO:0000256" key="2">
    <source>
        <dbReference type="ARBA" id="ARBA00005755"/>
    </source>
</evidence>
<dbReference type="Gene3D" id="3.30.420.10">
    <property type="entry name" value="Ribonuclease H-like superfamily/Ribonuclease H"/>
    <property type="match status" value="1"/>
</dbReference>
<dbReference type="PIRSF" id="PIRSF006517">
    <property type="entry name" value="DPol_mt_plasmid"/>
    <property type="match status" value="1"/>
</dbReference>
<dbReference type="SMART" id="SM00486">
    <property type="entry name" value="POLBc"/>
    <property type="match status" value="1"/>
</dbReference>
<dbReference type="InterPro" id="IPR012337">
    <property type="entry name" value="RNaseH-like_sf"/>
</dbReference>
<dbReference type="InterPro" id="IPR004868">
    <property type="entry name" value="DNA-dir_DNA_pol_B_mt/vir"/>
</dbReference>
<evidence type="ECO:0000256" key="5">
    <source>
        <dbReference type="ARBA" id="ARBA00022705"/>
    </source>
</evidence>
<dbReference type="Pfam" id="PF03175">
    <property type="entry name" value="DNA_pol_B_2"/>
    <property type="match status" value="1"/>
</dbReference>
<dbReference type="PROSITE" id="PS00116">
    <property type="entry name" value="DNA_POLYMERASE_B"/>
    <property type="match status" value="1"/>
</dbReference>
<protein>
    <recommendedName>
        <fullName evidence="10">DNA polymerase</fullName>
        <ecNumber evidence="10">2.7.7.7</ecNumber>
    </recommendedName>
</protein>
<dbReference type="GO" id="GO:0003677">
    <property type="term" value="F:DNA binding"/>
    <property type="evidence" value="ECO:0007669"/>
    <property type="project" value="UniProtKB-KW"/>
</dbReference>
<dbReference type="EC" id="2.7.7.7" evidence="10"/>
<dbReference type="SUPFAM" id="SSF53098">
    <property type="entry name" value="Ribonuclease H-like"/>
    <property type="match status" value="1"/>
</dbReference>
<keyword evidence="8 12" id="KW-0496">Mitochondrion</keyword>
<evidence type="ECO:0000313" key="12">
    <source>
        <dbReference type="EMBL" id="BAB13496.1"/>
    </source>
</evidence>
<dbReference type="GO" id="GO:0006260">
    <property type="term" value="P:DNA replication"/>
    <property type="evidence" value="ECO:0007669"/>
    <property type="project" value="UniProtKB-KW"/>
</dbReference>
<feature type="domain" description="DNA-directed DNA polymerase family B mitochondria/virus" evidence="11">
    <location>
        <begin position="317"/>
        <end position="775"/>
    </location>
</feature>
<evidence type="ECO:0000256" key="6">
    <source>
        <dbReference type="ARBA" id="ARBA00022932"/>
    </source>
</evidence>
<dbReference type="GO" id="GO:0000166">
    <property type="term" value="F:nucleotide binding"/>
    <property type="evidence" value="ECO:0007669"/>
    <property type="project" value="InterPro"/>
</dbReference>
<proteinExistence type="inferred from homology"/>
<dbReference type="PANTHER" id="PTHR33568">
    <property type="entry name" value="DNA POLYMERASE"/>
    <property type="match status" value="1"/>
</dbReference>
<dbReference type="Gene3D" id="3.90.1600.10">
    <property type="entry name" value="Palm domain of DNA polymerase"/>
    <property type="match status" value="2"/>
</dbReference>
<comment type="catalytic activity">
    <reaction evidence="9 10">
        <text>DNA(n) + a 2'-deoxyribonucleoside 5'-triphosphate = DNA(n+1) + diphosphate</text>
        <dbReference type="Rhea" id="RHEA:22508"/>
        <dbReference type="Rhea" id="RHEA-COMP:17339"/>
        <dbReference type="Rhea" id="RHEA-COMP:17340"/>
        <dbReference type="ChEBI" id="CHEBI:33019"/>
        <dbReference type="ChEBI" id="CHEBI:61560"/>
        <dbReference type="ChEBI" id="CHEBI:173112"/>
        <dbReference type="EC" id="2.7.7.7"/>
    </reaction>
</comment>
<name>Q9GBS2_FLAVE</name>
<dbReference type="AlphaFoldDB" id="Q9GBS2"/>
<evidence type="ECO:0000256" key="8">
    <source>
        <dbReference type="ARBA" id="ARBA00023128"/>
    </source>
</evidence>
<geneLocation type="mitochondrion" evidence="12"/>
<evidence type="ECO:0000256" key="7">
    <source>
        <dbReference type="ARBA" id="ARBA00023125"/>
    </source>
</evidence>
<dbReference type="InterPro" id="IPR043502">
    <property type="entry name" value="DNA/RNA_pol_sf"/>
</dbReference>
<reference evidence="12" key="1">
    <citation type="journal article" date="2000" name="FEMS Microbiol. Lett.">
        <title>Basidiomycetous fungus Flammulina velutipes harbors two linear mitochondrial plasmids encoding DNA and RNA polymerases.</title>
        <authorList>
            <person name="Nakai R."/>
            <person name="Sen K."/>
            <person name="Kurosawa S."/>
            <person name="Shibai H."/>
        </authorList>
    </citation>
    <scope>NUCLEOTIDE SEQUENCE</scope>
    <source>
        <strain evidence="12">R15</strain>
    </source>
</reference>
<dbReference type="PRINTS" id="PR00106">
    <property type="entry name" value="DNAPOLB"/>
</dbReference>
<keyword evidence="5 10" id="KW-0235">DNA replication</keyword>
<dbReference type="InterPro" id="IPR017964">
    <property type="entry name" value="DNA-dir_DNA_pol_B_CS"/>
</dbReference>
<sequence>MFNFNTQLWQVVSWDIPTKWINFETEIINPSVNHFYNSTLDILLNNGTVIKDDLLIIQLKMSNKNMVRSLTPMQKLIISDFNELKDIIIGFWLVKYEENYWEIPISQLIFSFKIIKKEEKIYKEIKPKKVLVDEFKFNKNVNHKIGSTNLPMNMELNLWGLVLFDEENNLAFINKTNSNLSYKVKINDFSHDVEVYSPNDKSIMKFKDSILGRNDLYYFKREFYNKVGINKIIIYKDNKIIFKSNLNSLKMMNTLIKNSHISNKLMTMDIETKTINKKMIPICISLYDGKISKSFFISDFDNSNEMIKKAILFLVQRKYNNYKIYFHNFSSFDSIFLLNNLIQVANLVKPIIRDGKIIELRAEFNYNDNKKTVIVFRDSLLLLPSSLAKLAINFNCGKKQLFPYNFINKENIPLNYVGKIPDTCYFNNLSDKEYYDYCKSFENKLKWDLKKETIKYCESDVITLYNILLKFQKKIFMFFHVDLLKYPTLPSLAFAIYRTIFLKESFNIPIIGNKIYDFISKGYTGGAVDIYINRNLNNEKVYRYDVNSLYPAVMSFQDMPVGNPWFFEGNILKNWDNLKIFNTDKPYGFFEVEVETPKNLNIPIIQKRMKIKNKGFRTIAPLGKWQGVYHSNEIYNAMEYGYKFKIIKGYIFDKKNIFKDYVEKLYDLKANSERDSPDYIISKLLMNSLYGRFGMNPELEKHCIIKETNLNDLLKDSSITIIDVIELENKNYLMSFIKNKDICEDRENNYYYEPNVNVAIAATVTAEARIHMSKLKMLKNYKIFYSDTDSIDINKPLHESFVGEELGKLKLEHIWDKVIYVSNKAYWAIDSNDNVYFKVRGIKDHSLSQDDMFNLLKKNAVLNIPQERWIRKQSENTIEIVNSIYQLKTNDNKRIPIYDQTNMMSYTKPIIIKDNEIIDDFNDIY</sequence>
<evidence type="ECO:0000256" key="9">
    <source>
        <dbReference type="ARBA" id="ARBA00049244"/>
    </source>
</evidence>
<comment type="subcellular location">
    <subcellularLocation>
        <location evidence="1">Mitochondrion</location>
    </subcellularLocation>
</comment>
<evidence type="ECO:0000256" key="1">
    <source>
        <dbReference type="ARBA" id="ARBA00004173"/>
    </source>
</evidence>
<evidence type="ECO:0000256" key="10">
    <source>
        <dbReference type="RuleBase" id="RU000442"/>
    </source>
</evidence>
<keyword evidence="3 10" id="KW-0808">Transferase</keyword>
<keyword evidence="4 10" id="KW-0548">Nucleotidyltransferase</keyword>
<dbReference type="GO" id="GO:0003887">
    <property type="term" value="F:DNA-directed DNA polymerase activity"/>
    <property type="evidence" value="ECO:0007669"/>
    <property type="project" value="UniProtKB-KW"/>
</dbReference>
<dbReference type="GO" id="GO:0005739">
    <property type="term" value="C:mitochondrion"/>
    <property type="evidence" value="ECO:0007669"/>
    <property type="project" value="UniProtKB-SubCell"/>
</dbReference>
<evidence type="ECO:0000256" key="3">
    <source>
        <dbReference type="ARBA" id="ARBA00022679"/>
    </source>
</evidence>
<accession>Q9GBS2</accession>
<evidence type="ECO:0000259" key="11">
    <source>
        <dbReference type="Pfam" id="PF03175"/>
    </source>
</evidence>